<dbReference type="NCBIfam" id="TIGR00106">
    <property type="entry name" value="MTH1187 family thiamine-binding protein"/>
    <property type="match status" value="1"/>
</dbReference>
<dbReference type="KEGG" id="tsy:THSYN_12075"/>
<dbReference type="InterPro" id="IPR002767">
    <property type="entry name" value="Thiamine_BP"/>
</dbReference>
<dbReference type="Pfam" id="PF01910">
    <property type="entry name" value="Thiamine_BP"/>
    <property type="match status" value="1"/>
</dbReference>
<dbReference type="RefSeq" id="WP_100919387.1">
    <property type="nucleotide sequence ID" value="NZ_CP020370.1"/>
</dbReference>
<evidence type="ECO:0000313" key="5">
    <source>
        <dbReference type="Proteomes" id="UP000232638"/>
    </source>
</evidence>
<dbReference type="PANTHER" id="PTHR33777">
    <property type="entry name" value="UPF0045 PROTEIN ECM15"/>
    <property type="match status" value="1"/>
</dbReference>
<dbReference type="PANTHER" id="PTHR33777:SF1">
    <property type="entry name" value="UPF0045 PROTEIN ECM15"/>
    <property type="match status" value="1"/>
</dbReference>
<organism evidence="4 5">
    <name type="scientific">Candidatus Thiodictyon syntrophicum</name>
    <dbReference type="NCBI Taxonomy" id="1166950"/>
    <lineage>
        <taxon>Bacteria</taxon>
        <taxon>Pseudomonadati</taxon>
        <taxon>Pseudomonadota</taxon>
        <taxon>Gammaproteobacteria</taxon>
        <taxon>Chromatiales</taxon>
        <taxon>Chromatiaceae</taxon>
        <taxon>Thiodictyon</taxon>
    </lineage>
</organism>
<dbReference type="SUPFAM" id="SSF89957">
    <property type="entry name" value="MTH1187/YkoF-like"/>
    <property type="match status" value="1"/>
</dbReference>
<dbReference type="AlphaFoldDB" id="A0A2K8U7T1"/>
<feature type="domain" description="Thiamine-binding protein" evidence="3">
    <location>
        <begin position="5"/>
        <end position="95"/>
    </location>
</feature>
<feature type="region of interest" description="Disordered" evidence="2">
    <location>
        <begin position="81"/>
        <end position="102"/>
    </location>
</feature>
<reference evidence="4 5" key="1">
    <citation type="submission" date="2017-03" db="EMBL/GenBank/DDBJ databases">
        <title>Complete genome sequence of Candidatus 'Thiodictyon syntrophicum' sp. nov. strain Cad16T, a photolithoautotroph purple sulfur bacterium isolated from an alpine meromictic lake.</title>
        <authorList>
            <person name="Luedin S.M."/>
            <person name="Pothier J.F."/>
            <person name="Danza F."/>
            <person name="Storelli N."/>
            <person name="Wittwer M."/>
            <person name="Tonolla M."/>
        </authorList>
    </citation>
    <scope>NUCLEOTIDE SEQUENCE [LARGE SCALE GENOMIC DNA]</scope>
    <source>
        <strain evidence="4 5">Cad16T</strain>
    </source>
</reference>
<comment type="similarity">
    <text evidence="1">Belongs to the UPF0045 family.</text>
</comment>
<sequence length="102" mass="11046">MNVIAQFTLIPIGTGTSLSGYVAACERVLAATGLTYEMHANGTNLEGEWEAVMDAIKRCHETLHGMGVPRISTNVTLGTRTDRPQRMAEKLSSVRAKLADQN</sequence>
<evidence type="ECO:0000256" key="1">
    <source>
        <dbReference type="ARBA" id="ARBA00010272"/>
    </source>
</evidence>
<evidence type="ECO:0000259" key="3">
    <source>
        <dbReference type="Pfam" id="PF01910"/>
    </source>
</evidence>
<gene>
    <name evidence="4" type="ORF">THSYN_12075</name>
</gene>
<keyword evidence="5" id="KW-1185">Reference proteome</keyword>
<protein>
    <recommendedName>
        <fullName evidence="3">Thiamine-binding protein domain-containing protein</fullName>
    </recommendedName>
</protein>
<dbReference type="GO" id="GO:0005829">
    <property type="term" value="C:cytosol"/>
    <property type="evidence" value="ECO:0007669"/>
    <property type="project" value="TreeGrafter"/>
</dbReference>
<name>A0A2K8U7T1_9GAMM</name>
<evidence type="ECO:0000313" key="4">
    <source>
        <dbReference type="EMBL" id="AUB81623.1"/>
    </source>
</evidence>
<dbReference type="Proteomes" id="UP000232638">
    <property type="component" value="Chromosome"/>
</dbReference>
<evidence type="ECO:0000256" key="2">
    <source>
        <dbReference type="SAM" id="MobiDB-lite"/>
    </source>
</evidence>
<accession>A0A2K8U7T1</accession>
<dbReference type="InterPro" id="IPR051614">
    <property type="entry name" value="UPF0045_domain"/>
</dbReference>
<dbReference type="OrthoDB" id="9793516at2"/>
<proteinExistence type="inferred from homology"/>
<dbReference type="Gene3D" id="3.30.70.930">
    <property type="match status" value="1"/>
</dbReference>
<dbReference type="InterPro" id="IPR029756">
    <property type="entry name" value="MTH1187/YkoF-like"/>
</dbReference>
<dbReference type="EMBL" id="CP020370">
    <property type="protein sequence ID" value="AUB81623.1"/>
    <property type="molecule type" value="Genomic_DNA"/>
</dbReference>